<keyword evidence="2" id="KW-1185">Reference proteome</keyword>
<sequence>MASFLNIRRIVDFAVLPLMNVAVALLISGLVVLFVGQNPLEAVGYLISGSLGSGEGIGFTLYFATSFLFTGLAVAVASHAGLFTIGAEGQAYLGGLGIALVCLSLDRFVPWHVTLVPAAAAGMLFGAAWAFIPAYLQAKRGSHLVITTIMFNFIASSIMIYVLVNLIKEPGSMAPQTRLFDKGGLVPKLGEILPVNIGTAPLNVSLFLAIAAAVFVWVLIWKTKLGFEIRSTGANPAAARNAGISYVKITIVCMLISGALAGLAGVNILMGDLGKLQLDFPAGIGLVGVAVALMGRGHPVGIAIASVLFGVLYQGGAEISFWMPNITRELIMLIQGLVILFAGALSLMFRKSVYSLVDLFRVSKPEV</sequence>
<evidence type="ECO:0000313" key="1">
    <source>
        <dbReference type="EMBL" id="MBP1872170.1"/>
    </source>
</evidence>
<keyword evidence="1" id="KW-0813">Transport</keyword>
<dbReference type="EMBL" id="JAGGJR010000002">
    <property type="protein sequence ID" value="MBP1872170.1"/>
    <property type="molecule type" value="Genomic_DNA"/>
</dbReference>
<name>A0ACC5STL9_ENSAD</name>
<comment type="caution">
    <text evidence="1">The sequence shown here is derived from an EMBL/GenBank/DDBJ whole genome shotgun (WGS) entry which is preliminary data.</text>
</comment>
<reference evidence="1" key="1">
    <citation type="submission" date="2021-03" db="EMBL/GenBank/DDBJ databases">
        <title>Genomic Encyclopedia of Type Strains, Phase IV (KMG-IV): sequencing the most valuable type-strain genomes for metagenomic binning, comparative biology and taxonomic classification.</title>
        <authorList>
            <person name="Goeker M."/>
        </authorList>
    </citation>
    <scope>NUCLEOTIDE SEQUENCE</scope>
    <source>
        <strain evidence="1">DSM 18131</strain>
    </source>
</reference>
<proteinExistence type="predicted"/>
<protein>
    <submittedName>
        <fullName evidence="1">Simple sugar transport system permease protein</fullName>
    </submittedName>
</protein>
<organism evidence="1 2">
    <name type="scientific">Ensifer adhaerens</name>
    <name type="common">Sinorhizobium morelense</name>
    <dbReference type="NCBI Taxonomy" id="106592"/>
    <lineage>
        <taxon>Bacteria</taxon>
        <taxon>Pseudomonadati</taxon>
        <taxon>Pseudomonadota</taxon>
        <taxon>Alphaproteobacteria</taxon>
        <taxon>Hyphomicrobiales</taxon>
        <taxon>Rhizobiaceae</taxon>
        <taxon>Sinorhizobium/Ensifer group</taxon>
        <taxon>Ensifer</taxon>
    </lineage>
</organism>
<accession>A0ACC5STL9</accession>
<gene>
    <name evidence="1" type="ORF">J2Z19_001882</name>
</gene>
<evidence type="ECO:0000313" key="2">
    <source>
        <dbReference type="Proteomes" id="UP000823773"/>
    </source>
</evidence>
<dbReference type="Proteomes" id="UP000823773">
    <property type="component" value="Unassembled WGS sequence"/>
</dbReference>
<keyword evidence="1" id="KW-0762">Sugar transport</keyword>